<protein>
    <recommendedName>
        <fullName evidence="3">CCHC-type domain-containing protein</fullName>
    </recommendedName>
</protein>
<dbReference type="PROSITE" id="PS50158">
    <property type="entry name" value="ZF_CCHC"/>
    <property type="match status" value="1"/>
</dbReference>
<organism evidence="4 5">
    <name type="scientific">Panicum virgatum</name>
    <name type="common">Blackwell switchgrass</name>
    <dbReference type="NCBI Taxonomy" id="38727"/>
    <lineage>
        <taxon>Eukaryota</taxon>
        <taxon>Viridiplantae</taxon>
        <taxon>Streptophyta</taxon>
        <taxon>Embryophyta</taxon>
        <taxon>Tracheophyta</taxon>
        <taxon>Spermatophyta</taxon>
        <taxon>Magnoliopsida</taxon>
        <taxon>Liliopsida</taxon>
        <taxon>Poales</taxon>
        <taxon>Poaceae</taxon>
        <taxon>PACMAD clade</taxon>
        <taxon>Panicoideae</taxon>
        <taxon>Panicodae</taxon>
        <taxon>Paniceae</taxon>
        <taxon>Panicinae</taxon>
        <taxon>Panicum</taxon>
        <taxon>Panicum sect. Hiantes</taxon>
    </lineage>
</organism>
<keyword evidence="1" id="KW-0479">Metal-binding</keyword>
<keyword evidence="1" id="KW-0863">Zinc-finger</keyword>
<evidence type="ECO:0000313" key="4">
    <source>
        <dbReference type="EMBL" id="KAG2603970.1"/>
    </source>
</evidence>
<dbReference type="GO" id="GO:0003676">
    <property type="term" value="F:nucleic acid binding"/>
    <property type="evidence" value="ECO:0007669"/>
    <property type="project" value="InterPro"/>
</dbReference>
<dbReference type="SUPFAM" id="SSF57756">
    <property type="entry name" value="Retrovirus zinc finger-like domains"/>
    <property type="match status" value="1"/>
</dbReference>
<dbReference type="InterPro" id="IPR036875">
    <property type="entry name" value="Znf_CCHC_sf"/>
</dbReference>
<feature type="compositionally biased region" description="Basic residues" evidence="2">
    <location>
        <begin position="19"/>
        <end position="29"/>
    </location>
</feature>
<feature type="region of interest" description="Disordered" evidence="2">
    <location>
        <begin position="17"/>
        <end position="169"/>
    </location>
</feature>
<keyword evidence="5" id="KW-1185">Reference proteome</keyword>
<comment type="caution">
    <text evidence="4">The sequence shown here is derived from an EMBL/GenBank/DDBJ whole genome shotgun (WGS) entry which is preliminary data.</text>
</comment>
<reference evidence="4" key="1">
    <citation type="submission" date="2020-05" db="EMBL/GenBank/DDBJ databases">
        <title>WGS assembly of Panicum virgatum.</title>
        <authorList>
            <person name="Lovell J.T."/>
            <person name="Jenkins J."/>
            <person name="Shu S."/>
            <person name="Juenger T.E."/>
            <person name="Schmutz J."/>
        </authorList>
    </citation>
    <scope>NUCLEOTIDE SEQUENCE</scope>
    <source>
        <strain evidence="4">AP13</strain>
    </source>
</reference>
<accession>A0A8T0SYQ2</accession>
<feature type="domain" description="CCHC-type" evidence="3">
    <location>
        <begin position="41"/>
        <end position="57"/>
    </location>
</feature>
<evidence type="ECO:0000256" key="1">
    <source>
        <dbReference type="PROSITE-ProRule" id="PRU00047"/>
    </source>
</evidence>
<dbReference type="Proteomes" id="UP000823388">
    <property type="component" value="Chromosome 4N"/>
</dbReference>
<evidence type="ECO:0000313" key="5">
    <source>
        <dbReference type="Proteomes" id="UP000823388"/>
    </source>
</evidence>
<sequence length="169" mass="18700">MWPQVQLEFKLWPPVLKRAAGRPRSRRIKSVAEGGSKKRKRCKRCGQLGHMQKTCNETVYDSDDPPPAQPKPNSNKAKKEKVAASTSTPKNKRTKKEKVAASTSTPKNKRTKKEKVATSTNTPKNKKTKKQVNTKVGASPSTLEKLLHAPSTPTSPFDLNCSPGALTRR</sequence>
<proteinExistence type="predicted"/>
<dbReference type="GO" id="GO:0008270">
    <property type="term" value="F:zinc ion binding"/>
    <property type="evidence" value="ECO:0007669"/>
    <property type="project" value="UniProtKB-KW"/>
</dbReference>
<name>A0A8T0SYQ2_PANVG</name>
<dbReference type="EMBL" id="CM029044">
    <property type="protein sequence ID" value="KAG2603970.1"/>
    <property type="molecule type" value="Genomic_DNA"/>
</dbReference>
<gene>
    <name evidence="4" type="ORF">PVAP13_4NG023462</name>
</gene>
<dbReference type="InterPro" id="IPR001878">
    <property type="entry name" value="Znf_CCHC"/>
</dbReference>
<evidence type="ECO:0000256" key="2">
    <source>
        <dbReference type="SAM" id="MobiDB-lite"/>
    </source>
</evidence>
<dbReference type="AlphaFoldDB" id="A0A8T0SYQ2"/>
<evidence type="ECO:0000259" key="3">
    <source>
        <dbReference type="PROSITE" id="PS50158"/>
    </source>
</evidence>
<keyword evidence="1" id="KW-0862">Zinc</keyword>